<protein>
    <submittedName>
        <fullName evidence="1">Uncharacterized protein</fullName>
    </submittedName>
</protein>
<dbReference type="Proteomes" id="UP001215151">
    <property type="component" value="Unassembled WGS sequence"/>
</dbReference>
<evidence type="ECO:0000313" key="2">
    <source>
        <dbReference type="Proteomes" id="UP001215151"/>
    </source>
</evidence>
<dbReference type="EMBL" id="JAPEVG010000268">
    <property type="protein sequence ID" value="KAJ8469936.1"/>
    <property type="molecule type" value="Genomic_DNA"/>
</dbReference>
<organism evidence="1 2">
    <name type="scientific">Trametes cubensis</name>
    <dbReference type="NCBI Taxonomy" id="1111947"/>
    <lineage>
        <taxon>Eukaryota</taxon>
        <taxon>Fungi</taxon>
        <taxon>Dikarya</taxon>
        <taxon>Basidiomycota</taxon>
        <taxon>Agaricomycotina</taxon>
        <taxon>Agaricomycetes</taxon>
        <taxon>Polyporales</taxon>
        <taxon>Polyporaceae</taxon>
        <taxon>Trametes</taxon>
    </lineage>
</organism>
<keyword evidence="2" id="KW-1185">Reference proteome</keyword>
<proteinExistence type="predicted"/>
<dbReference type="AlphaFoldDB" id="A0AAD7X809"/>
<reference evidence="1" key="1">
    <citation type="submission" date="2022-11" db="EMBL/GenBank/DDBJ databases">
        <title>Genome Sequence of Cubamyces cubensis.</title>
        <authorList>
            <person name="Buettner E."/>
        </authorList>
    </citation>
    <scope>NUCLEOTIDE SEQUENCE</scope>
    <source>
        <strain evidence="1">MPL-01</strain>
    </source>
</reference>
<comment type="caution">
    <text evidence="1">The sequence shown here is derived from an EMBL/GenBank/DDBJ whole genome shotgun (WGS) entry which is preliminary data.</text>
</comment>
<gene>
    <name evidence="1" type="ORF">ONZ51_g8657</name>
</gene>
<accession>A0AAD7X809</accession>
<evidence type="ECO:0000313" key="1">
    <source>
        <dbReference type="EMBL" id="KAJ8469936.1"/>
    </source>
</evidence>
<sequence length="499" mass="57221">MGYINIACAALSANVAVAKLAENPFIHNEKWFYYAPQLQDFFKTSVNALKNGQISQQDKWALCADTMQHATALVEWELETSRARSEDRKARIISKLLDLGYTQDDFPNSSQWLKLIGQPTELTEGVWKNIRPKLKALIVEKRDREANAAFNQRAEARMAQIVLYYLDFVQQLPESRRGMMPNAIDCARLPTLVNLSRRDDAHGDVSHRDFLALADQVLQDAEAYAGHVRENAREIILDGIKFKDAAEAWKTELTQLPPEKFLTRHYALFGCLHPFCPDYFTFEEMHAHWRVTHPNVEWDTRTESYRFLVKCDGEYGLGGEILDAVGLPRDTSINTLTGLIQHGRLYCSCGDPSLPQPEKLSWPKLFKHIHEETRRYRDRLKTLSDRHDHKYVLKNTHQLTGPTACIKLLPEGVDTAPARERATVIDAKVRKKVQERIAAQPAPPVKLICRVCKTITASTGFKCSRLVLPETPEGIVHHLKTWHDKEFEKLDILYYTRHI</sequence>
<name>A0AAD7X809_9APHY</name>